<dbReference type="GO" id="GO:0005524">
    <property type="term" value="F:ATP binding"/>
    <property type="evidence" value="ECO:0007669"/>
    <property type="project" value="UniProtKB-UniRule"/>
</dbReference>
<evidence type="ECO:0000313" key="6">
    <source>
        <dbReference type="Proteomes" id="UP000636505"/>
    </source>
</evidence>
<keyword evidence="3 5" id="KW-0418">Kinase</keyword>
<sequence>MGRRIIGLTGGIATGKSTVSDYLATRHGLPVLDADAYARQAVQPGSPILAAIAARYGPTLLQPDGSLNRSQLGEIIFSQPAEKAWVEQQIHPFVRQRFTQITEQFPTEQTLVYAIPLLFEANLTHLVSEIWVVTCRPEQQLRRLRDRAQLSTDQAQRRIDNQLPLAEKAAQSDVVLDNSGSREALFRQVDGVLEGLGRTDQRQQRP</sequence>
<dbReference type="EMBL" id="JADEXG010000072">
    <property type="protein sequence ID" value="MBE9079895.1"/>
    <property type="molecule type" value="Genomic_DNA"/>
</dbReference>
<dbReference type="Pfam" id="PF01121">
    <property type="entry name" value="CoaE"/>
    <property type="match status" value="1"/>
</dbReference>
<dbReference type="EC" id="2.7.1.24" evidence="3 4"/>
<keyword evidence="1 3" id="KW-0547">Nucleotide-binding</keyword>
<dbReference type="UniPathway" id="UPA00241">
    <property type="reaction ID" value="UER00356"/>
</dbReference>
<dbReference type="SUPFAM" id="SSF52540">
    <property type="entry name" value="P-loop containing nucleoside triphosphate hydrolases"/>
    <property type="match status" value="1"/>
</dbReference>
<dbReference type="InterPro" id="IPR027417">
    <property type="entry name" value="P-loop_NTPase"/>
</dbReference>
<dbReference type="GO" id="GO:0004140">
    <property type="term" value="F:dephospho-CoA kinase activity"/>
    <property type="evidence" value="ECO:0007669"/>
    <property type="project" value="UniProtKB-UniRule"/>
</dbReference>
<dbReference type="PANTHER" id="PTHR10695:SF46">
    <property type="entry name" value="BIFUNCTIONAL COENZYME A SYNTHASE-RELATED"/>
    <property type="match status" value="1"/>
</dbReference>
<dbReference type="RefSeq" id="WP_193911310.1">
    <property type="nucleotide sequence ID" value="NZ_JADEXG010000072.1"/>
</dbReference>
<gene>
    <name evidence="3" type="primary">coaE</name>
    <name evidence="5" type="ORF">IQ241_21815</name>
</gene>
<dbReference type="InterPro" id="IPR001977">
    <property type="entry name" value="Depp_CoAkinase"/>
</dbReference>
<name>A0A8J7DPL6_9CYAN</name>
<evidence type="ECO:0000256" key="3">
    <source>
        <dbReference type="HAMAP-Rule" id="MF_00376"/>
    </source>
</evidence>
<keyword evidence="3" id="KW-0173">Coenzyme A biosynthesis</keyword>
<keyword evidence="6" id="KW-1185">Reference proteome</keyword>
<proteinExistence type="inferred from homology"/>
<comment type="caution">
    <text evidence="5">The sequence shown here is derived from an EMBL/GenBank/DDBJ whole genome shotgun (WGS) entry which is preliminary data.</text>
</comment>
<evidence type="ECO:0000256" key="1">
    <source>
        <dbReference type="ARBA" id="ARBA00022741"/>
    </source>
</evidence>
<comment type="subcellular location">
    <subcellularLocation>
        <location evidence="3">Cytoplasm</location>
    </subcellularLocation>
</comment>
<comment type="catalytic activity">
    <reaction evidence="3">
        <text>3'-dephospho-CoA + ATP = ADP + CoA + H(+)</text>
        <dbReference type="Rhea" id="RHEA:18245"/>
        <dbReference type="ChEBI" id="CHEBI:15378"/>
        <dbReference type="ChEBI" id="CHEBI:30616"/>
        <dbReference type="ChEBI" id="CHEBI:57287"/>
        <dbReference type="ChEBI" id="CHEBI:57328"/>
        <dbReference type="ChEBI" id="CHEBI:456216"/>
        <dbReference type="EC" id="2.7.1.24"/>
    </reaction>
</comment>
<evidence type="ECO:0000313" key="5">
    <source>
        <dbReference type="EMBL" id="MBE9079895.1"/>
    </source>
</evidence>
<dbReference type="NCBIfam" id="TIGR00152">
    <property type="entry name" value="dephospho-CoA kinase"/>
    <property type="match status" value="1"/>
</dbReference>
<feature type="binding site" evidence="3">
    <location>
        <begin position="13"/>
        <end position="18"/>
    </location>
    <ligand>
        <name>ATP</name>
        <dbReference type="ChEBI" id="CHEBI:30616"/>
    </ligand>
</feature>
<dbReference type="Gene3D" id="3.40.50.300">
    <property type="entry name" value="P-loop containing nucleotide triphosphate hydrolases"/>
    <property type="match status" value="1"/>
</dbReference>
<dbReference type="AlphaFoldDB" id="A0A8J7DPL6"/>
<keyword evidence="2 3" id="KW-0067">ATP-binding</keyword>
<keyword evidence="3" id="KW-0963">Cytoplasm</keyword>
<reference evidence="5" key="1">
    <citation type="submission" date="2020-10" db="EMBL/GenBank/DDBJ databases">
        <authorList>
            <person name="Castelo-Branco R."/>
            <person name="Eusebio N."/>
            <person name="Adriana R."/>
            <person name="Vieira A."/>
            <person name="Brugerolle De Fraissinette N."/>
            <person name="Rezende De Castro R."/>
            <person name="Schneider M.P."/>
            <person name="Vasconcelos V."/>
            <person name="Leao P.N."/>
        </authorList>
    </citation>
    <scope>NUCLEOTIDE SEQUENCE</scope>
    <source>
        <strain evidence="5">LEGE 07310</strain>
    </source>
</reference>
<dbReference type="GO" id="GO:0005737">
    <property type="term" value="C:cytoplasm"/>
    <property type="evidence" value="ECO:0007669"/>
    <property type="project" value="UniProtKB-SubCell"/>
</dbReference>
<comment type="function">
    <text evidence="3">Catalyzes the phosphorylation of the 3'-hydroxyl group of dephosphocoenzyme A to form coenzyme A.</text>
</comment>
<dbReference type="GO" id="GO:0015937">
    <property type="term" value="P:coenzyme A biosynthetic process"/>
    <property type="evidence" value="ECO:0007669"/>
    <property type="project" value="UniProtKB-UniRule"/>
</dbReference>
<comment type="similarity">
    <text evidence="3">Belongs to the CoaE family.</text>
</comment>
<dbReference type="Proteomes" id="UP000636505">
    <property type="component" value="Unassembled WGS sequence"/>
</dbReference>
<keyword evidence="3 5" id="KW-0808">Transferase</keyword>
<organism evidence="5 6">
    <name type="scientific">Vasconcelosia minhoensis LEGE 07310</name>
    <dbReference type="NCBI Taxonomy" id="915328"/>
    <lineage>
        <taxon>Bacteria</taxon>
        <taxon>Bacillati</taxon>
        <taxon>Cyanobacteriota</taxon>
        <taxon>Cyanophyceae</taxon>
        <taxon>Nodosilineales</taxon>
        <taxon>Cymatolegaceae</taxon>
        <taxon>Vasconcelosia</taxon>
        <taxon>Vasconcelosia minhoensis</taxon>
    </lineage>
</organism>
<dbReference type="CDD" id="cd02022">
    <property type="entry name" value="DPCK"/>
    <property type="match status" value="1"/>
</dbReference>
<comment type="pathway">
    <text evidence="3">Cofactor biosynthesis; coenzyme A biosynthesis; CoA from (R)-pantothenate: step 5/5.</text>
</comment>
<dbReference type="PANTHER" id="PTHR10695">
    <property type="entry name" value="DEPHOSPHO-COA KINASE-RELATED"/>
    <property type="match status" value="1"/>
</dbReference>
<evidence type="ECO:0000256" key="2">
    <source>
        <dbReference type="ARBA" id="ARBA00022840"/>
    </source>
</evidence>
<evidence type="ECO:0000256" key="4">
    <source>
        <dbReference type="NCBIfam" id="TIGR00152"/>
    </source>
</evidence>
<accession>A0A8J7DPL6</accession>
<protein>
    <recommendedName>
        <fullName evidence="3 4">Dephospho-CoA kinase</fullName>
        <ecNumber evidence="3 4">2.7.1.24</ecNumber>
    </recommendedName>
    <alternativeName>
        <fullName evidence="3">Dephosphocoenzyme A kinase</fullName>
    </alternativeName>
</protein>
<dbReference type="HAMAP" id="MF_00376">
    <property type="entry name" value="Dephospho_CoA_kinase"/>
    <property type="match status" value="1"/>
</dbReference>
<dbReference type="PROSITE" id="PS51219">
    <property type="entry name" value="DPCK"/>
    <property type="match status" value="1"/>
</dbReference>